<feature type="transmembrane region" description="Helical" evidence="5">
    <location>
        <begin position="31"/>
        <end position="51"/>
    </location>
</feature>
<dbReference type="PANTHER" id="PTHR30627">
    <property type="entry name" value="PEPTIDOGLYCAN D,D-TRANSPEPTIDASE"/>
    <property type="match status" value="1"/>
</dbReference>
<dbReference type="InterPro" id="IPR012338">
    <property type="entry name" value="Beta-lactam/transpept-like"/>
</dbReference>
<dbReference type="InterPro" id="IPR050515">
    <property type="entry name" value="Beta-lactam/transpept"/>
</dbReference>
<feature type="compositionally biased region" description="Polar residues" evidence="4">
    <location>
        <begin position="189"/>
        <end position="204"/>
    </location>
</feature>
<dbReference type="SUPFAM" id="SSF56601">
    <property type="entry name" value="beta-lactamase/transpeptidase-like"/>
    <property type="match status" value="1"/>
</dbReference>
<feature type="domain" description="Penicillin-binding protein transpeptidase" evidence="6">
    <location>
        <begin position="403"/>
        <end position="731"/>
    </location>
</feature>
<evidence type="ECO:0000256" key="3">
    <source>
        <dbReference type="ARBA" id="ARBA00023136"/>
    </source>
</evidence>
<feature type="domain" description="Penicillin-binding protein dimerisation" evidence="7">
    <location>
        <begin position="79"/>
        <end position="350"/>
    </location>
</feature>
<evidence type="ECO:0000256" key="4">
    <source>
        <dbReference type="SAM" id="MobiDB-lite"/>
    </source>
</evidence>
<dbReference type="RefSeq" id="WP_145180600.1">
    <property type="nucleotide sequence ID" value="NZ_CP036266.1"/>
</dbReference>
<organism evidence="8 9">
    <name type="scientific">Gimesia chilikensis</name>
    <dbReference type="NCBI Taxonomy" id="2605989"/>
    <lineage>
        <taxon>Bacteria</taxon>
        <taxon>Pseudomonadati</taxon>
        <taxon>Planctomycetota</taxon>
        <taxon>Planctomycetia</taxon>
        <taxon>Planctomycetales</taxon>
        <taxon>Planctomycetaceae</taxon>
        <taxon>Gimesia</taxon>
    </lineage>
</organism>
<evidence type="ECO:0000259" key="7">
    <source>
        <dbReference type="Pfam" id="PF03717"/>
    </source>
</evidence>
<keyword evidence="2" id="KW-0378">Hydrolase</keyword>
<keyword evidence="9" id="KW-1185">Reference proteome</keyword>
<dbReference type="GO" id="GO:0071555">
    <property type="term" value="P:cell wall organization"/>
    <property type="evidence" value="ECO:0007669"/>
    <property type="project" value="TreeGrafter"/>
</dbReference>
<evidence type="ECO:0000313" key="9">
    <source>
        <dbReference type="Proteomes" id="UP000320421"/>
    </source>
</evidence>
<gene>
    <name evidence="8" type="primary">pbpA</name>
    <name evidence="8" type="ORF">HG66A1_05600</name>
</gene>
<dbReference type="SUPFAM" id="SSF56519">
    <property type="entry name" value="Penicillin binding protein dimerisation domain"/>
    <property type="match status" value="1"/>
</dbReference>
<proteinExistence type="predicted"/>
<dbReference type="GO" id="GO:0004180">
    <property type="term" value="F:carboxypeptidase activity"/>
    <property type="evidence" value="ECO:0007669"/>
    <property type="project" value="UniProtKB-KW"/>
</dbReference>
<evidence type="ECO:0000313" key="8">
    <source>
        <dbReference type="EMBL" id="QDT18798.1"/>
    </source>
</evidence>
<evidence type="ECO:0000259" key="6">
    <source>
        <dbReference type="Pfam" id="PF00905"/>
    </source>
</evidence>
<reference evidence="8 9" key="1">
    <citation type="submission" date="2019-02" db="EMBL/GenBank/DDBJ databases">
        <title>Deep-cultivation of Planctomycetes and their phenomic and genomic characterization uncovers novel biology.</title>
        <authorList>
            <person name="Wiegand S."/>
            <person name="Jogler M."/>
            <person name="Boedeker C."/>
            <person name="Pinto D."/>
            <person name="Vollmers J."/>
            <person name="Rivas-Marin E."/>
            <person name="Kohn T."/>
            <person name="Peeters S.H."/>
            <person name="Heuer A."/>
            <person name="Rast P."/>
            <person name="Oberbeckmann S."/>
            <person name="Bunk B."/>
            <person name="Jeske O."/>
            <person name="Meyerdierks A."/>
            <person name="Storesund J.E."/>
            <person name="Kallscheuer N."/>
            <person name="Luecker S."/>
            <person name="Lage O.M."/>
            <person name="Pohl T."/>
            <person name="Merkel B.J."/>
            <person name="Hornburger P."/>
            <person name="Mueller R.-W."/>
            <person name="Bruemmer F."/>
            <person name="Labrenz M."/>
            <person name="Spormann A.M."/>
            <person name="Op den Camp H."/>
            <person name="Overmann J."/>
            <person name="Amann R."/>
            <person name="Jetten M.S.M."/>
            <person name="Mascher T."/>
            <person name="Medema M.H."/>
            <person name="Devos D.P."/>
            <person name="Kaster A.-K."/>
            <person name="Ovreas L."/>
            <person name="Rohde M."/>
            <person name="Galperin M.Y."/>
            <person name="Jogler C."/>
        </authorList>
    </citation>
    <scope>NUCLEOTIDE SEQUENCE [LARGE SCALE GENOMIC DNA]</scope>
    <source>
        <strain evidence="8 9">HG66A1</strain>
    </source>
</reference>
<dbReference type="Pfam" id="PF03717">
    <property type="entry name" value="PBP_dimer"/>
    <property type="match status" value="1"/>
</dbReference>
<dbReference type="InterPro" id="IPR005311">
    <property type="entry name" value="PBP_dimer"/>
</dbReference>
<dbReference type="EMBL" id="CP036266">
    <property type="protein sequence ID" value="QDT18798.1"/>
    <property type="molecule type" value="Genomic_DNA"/>
</dbReference>
<evidence type="ECO:0000256" key="5">
    <source>
        <dbReference type="SAM" id="Phobius"/>
    </source>
</evidence>
<dbReference type="Proteomes" id="UP000320421">
    <property type="component" value="Chromosome"/>
</dbReference>
<dbReference type="GO" id="GO:0005886">
    <property type="term" value="C:plasma membrane"/>
    <property type="evidence" value="ECO:0007669"/>
    <property type="project" value="TreeGrafter"/>
</dbReference>
<dbReference type="GO" id="GO:0008658">
    <property type="term" value="F:penicillin binding"/>
    <property type="evidence" value="ECO:0007669"/>
    <property type="project" value="InterPro"/>
</dbReference>
<feature type="region of interest" description="Disordered" evidence="4">
    <location>
        <begin position="181"/>
        <end position="204"/>
    </location>
</feature>
<dbReference type="Pfam" id="PF00905">
    <property type="entry name" value="Transpeptidase"/>
    <property type="match status" value="1"/>
</dbReference>
<dbReference type="Gene3D" id="3.40.710.10">
    <property type="entry name" value="DD-peptidase/beta-lactamase superfamily"/>
    <property type="match status" value="1"/>
</dbReference>
<keyword evidence="3 5" id="KW-0472">Membrane</keyword>
<evidence type="ECO:0000256" key="1">
    <source>
        <dbReference type="ARBA" id="ARBA00004370"/>
    </source>
</evidence>
<sequence length="750" mass="84237">MRNRLGNDHMTLENEAAGQSFQVDRLPGVRVFLLGLILVVPLLAVSGRLLFIQMMNAEHFYSQFGKTTESFESIPSRDGRIVSIDGRVLALDVERFDLQAHYRWLEEPPNPRWLKQQALTLLEPVERRNREKVEAAQEKVLARRQQLWDELAQVMKTSSEELQTSCRDVQQRVETIIESVNERAAQKEGASSSDDSDVETQASAEQDQLQKFWTLFKDALTRPPRRPRRERIVVREELDYHTLASGIPREIALAISAHPERFPGIHIQVATLREYPQKTLAPHEIGIRHRIDEKTLKSRQQRFPEGDPLDYKEGDRIGKMGVERTYDRYLRGLRGLKKVVRNRQGEIIRTEIIREPKSGDDVVLTLNTGLQDQVQDLLDESLQELREGTEEQPAEQTDPASGGCIVVLDVRTGAIVATASAPRYDLNLLLHPTPEEWQAVLNDPRRPLFPRATQMMLPPGSTFKALTSIALMESGKVDPDEPFICRGYLDRPDRHRDYIYRHYGVGHNELTLTRALRESCNVYFFQAARTMGPETIHHWADQLGFGKPTGIDIPGERGGHLPDPSPPKSEKKSPWYPGDTLGMAIGQSRLTVTPLQIARLMAVVANDGEMVVPHLAHSVVPSAESSTTTRQMISYPRRYVSGIHPGTLERVREGLIEVVAHPRGTGYKTVRLKEVTIAGKTGTAENGGGKNDHAWFAGFVPAQRPKYAFAVVIEHGGSGSRVAGPVAQKLVRAMLDTSVLQPTQPKLQAN</sequence>
<keyword evidence="5" id="KW-0812">Transmembrane</keyword>
<dbReference type="Gene3D" id="3.90.1310.10">
    <property type="entry name" value="Penicillin-binding protein 2a (Domain 2)"/>
    <property type="match status" value="1"/>
</dbReference>
<comment type="subcellular location">
    <subcellularLocation>
        <location evidence="1">Membrane</location>
    </subcellularLocation>
</comment>
<dbReference type="InterPro" id="IPR036138">
    <property type="entry name" value="PBP_dimer_sf"/>
</dbReference>
<keyword evidence="2" id="KW-0645">Protease</keyword>
<name>A0A517PHF5_9PLAN</name>
<dbReference type="InterPro" id="IPR001460">
    <property type="entry name" value="PCN-bd_Tpept"/>
</dbReference>
<dbReference type="AlphaFoldDB" id="A0A517PHF5"/>
<accession>A0A517PHF5</accession>
<feature type="region of interest" description="Disordered" evidence="4">
    <location>
        <begin position="550"/>
        <end position="576"/>
    </location>
</feature>
<protein>
    <submittedName>
        <fullName evidence="8">Penicillin-binding protein A</fullName>
    </submittedName>
</protein>
<keyword evidence="5" id="KW-1133">Transmembrane helix</keyword>
<dbReference type="OrthoDB" id="9804124at2"/>
<evidence type="ECO:0000256" key="2">
    <source>
        <dbReference type="ARBA" id="ARBA00022645"/>
    </source>
</evidence>
<keyword evidence="2" id="KW-0121">Carboxypeptidase</keyword>